<keyword evidence="6" id="KW-0804">Transcription</keyword>
<evidence type="ECO:0000313" key="10">
    <source>
        <dbReference type="Proteomes" id="UP000218209"/>
    </source>
</evidence>
<feature type="compositionally biased region" description="Gly residues" evidence="8">
    <location>
        <begin position="153"/>
        <end position="174"/>
    </location>
</feature>
<dbReference type="GO" id="GO:2000234">
    <property type="term" value="P:positive regulation of rRNA processing"/>
    <property type="evidence" value="ECO:0007669"/>
    <property type="project" value="TreeGrafter"/>
</dbReference>
<keyword evidence="10" id="KW-1185">Reference proteome</keyword>
<accession>A0A1X6PKT9</accession>
<evidence type="ECO:0000256" key="7">
    <source>
        <dbReference type="ARBA" id="ARBA00023242"/>
    </source>
</evidence>
<dbReference type="InterPro" id="IPR053826">
    <property type="entry name" value="WDR75"/>
</dbReference>
<dbReference type="PANTHER" id="PTHR44215:SF1">
    <property type="entry name" value="WD REPEAT-CONTAINING PROTEIN 75"/>
    <property type="match status" value="1"/>
</dbReference>
<keyword evidence="4" id="KW-0853">WD repeat</keyword>
<feature type="region of interest" description="Disordered" evidence="8">
    <location>
        <begin position="233"/>
        <end position="278"/>
    </location>
</feature>
<proteinExistence type="predicted"/>
<dbReference type="GO" id="GO:0006364">
    <property type="term" value="P:rRNA processing"/>
    <property type="evidence" value="ECO:0007669"/>
    <property type="project" value="UniProtKB-KW"/>
</dbReference>
<keyword evidence="5" id="KW-0677">Repeat</keyword>
<protein>
    <submittedName>
        <fullName evidence="9">Uncharacterized protein</fullName>
    </submittedName>
</protein>
<dbReference type="GO" id="GO:0032040">
    <property type="term" value="C:small-subunit processome"/>
    <property type="evidence" value="ECO:0007669"/>
    <property type="project" value="InterPro"/>
</dbReference>
<dbReference type="EMBL" id="KV918761">
    <property type="protein sequence ID" value="OSX81450.1"/>
    <property type="molecule type" value="Genomic_DNA"/>
</dbReference>
<feature type="region of interest" description="Disordered" evidence="8">
    <location>
        <begin position="54"/>
        <end position="79"/>
    </location>
</feature>
<evidence type="ECO:0000256" key="2">
    <source>
        <dbReference type="ARBA" id="ARBA00022517"/>
    </source>
</evidence>
<evidence type="ECO:0000256" key="5">
    <source>
        <dbReference type="ARBA" id="ARBA00022737"/>
    </source>
</evidence>
<dbReference type="GO" id="GO:0045943">
    <property type="term" value="P:positive regulation of transcription by RNA polymerase I"/>
    <property type="evidence" value="ECO:0007669"/>
    <property type="project" value="InterPro"/>
</dbReference>
<reference evidence="9 10" key="1">
    <citation type="submission" date="2017-03" db="EMBL/GenBank/DDBJ databases">
        <title>WGS assembly of Porphyra umbilicalis.</title>
        <authorList>
            <person name="Brawley S.H."/>
            <person name="Blouin N.A."/>
            <person name="Ficko-Blean E."/>
            <person name="Wheeler G.L."/>
            <person name="Lohr M."/>
            <person name="Goodson H.V."/>
            <person name="Jenkins J.W."/>
            <person name="Blaby-Haas C.E."/>
            <person name="Helliwell K.E."/>
            <person name="Chan C."/>
            <person name="Marriage T."/>
            <person name="Bhattacharya D."/>
            <person name="Klein A.S."/>
            <person name="Badis Y."/>
            <person name="Brodie J."/>
            <person name="Cao Y."/>
            <person name="Collen J."/>
            <person name="Dittami S.M."/>
            <person name="Gachon C.M."/>
            <person name="Green B.R."/>
            <person name="Karpowicz S."/>
            <person name="Kim J.W."/>
            <person name="Kudahl U."/>
            <person name="Lin S."/>
            <person name="Michel G."/>
            <person name="Mittag M."/>
            <person name="Olson B.J."/>
            <person name="Pangilinan J."/>
            <person name="Peng Y."/>
            <person name="Qiu H."/>
            <person name="Shu S."/>
            <person name="Singer J.T."/>
            <person name="Smith A.G."/>
            <person name="Sprecher B.N."/>
            <person name="Wagner V."/>
            <person name="Wang W."/>
            <person name="Wang Z.-Y."/>
            <person name="Yan J."/>
            <person name="Yarish C."/>
            <person name="Zoeuner-Riek S."/>
            <person name="Zhuang Y."/>
            <person name="Zou Y."/>
            <person name="Lindquist E.A."/>
            <person name="Grimwood J."/>
            <person name="Barry K."/>
            <person name="Rokhsar D.S."/>
            <person name="Schmutz J."/>
            <person name="Stiller J.W."/>
            <person name="Grossman A.R."/>
            <person name="Prochnik S.E."/>
        </authorList>
    </citation>
    <scope>NUCLEOTIDE SEQUENCE [LARGE SCALE GENOMIC DNA]</scope>
    <source>
        <strain evidence="9">4086291</strain>
    </source>
</reference>
<organism evidence="9 10">
    <name type="scientific">Porphyra umbilicalis</name>
    <name type="common">Purple laver</name>
    <name type="synonym">Red alga</name>
    <dbReference type="NCBI Taxonomy" id="2786"/>
    <lineage>
        <taxon>Eukaryota</taxon>
        <taxon>Rhodophyta</taxon>
        <taxon>Bangiophyceae</taxon>
        <taxon>Bangiales</taxon>
        <taxon>Bangiaceae</taxon>
        <taxon>Porphyra</taxon>
    </lineage>
</organism>
<feature type="region of interest" description="Disordered" evidence="8">
    <location>
        <begin position="140"/>
        <end position="176"/>
    </location>
</feature>
<feature type="compositionally biased region" description="Polar residues" evidence="8">
    <location>
        <begin position="261"/>
        <end position="275"/>
    </location>
</feature>
<dbReference type="GO" id="GO:0003723">
    <property type="term" value="F:RNA binding"/>
    <property type="evidence" value="ECO:0007669"/>
    <property type="project" value="InterPro"/>
</dbReference>
<dbReference type="Proteomes" id="UP000218209">
    <property type="component" value="Unassembled WGS sequence"/>
</dbReference>
<dbReference type="AlphaFoldDB" id="A0A1X6PKT9"/>
<evidence type="ECO:0000256" key="4">
    <source>
        <dbReference type="ARBA" id="ARBA00022574"/>
    </source>
</evidence>
<keyword evidence="7" id="KW-0539">Nucleus</keyword>
<dbReference type="PANTHER" id="PTHR44215">
    <property type="entry name" value="WD REPEAT-CONTAINING PROTEIN 75"/>
    <property type="match status" value="1"/>
</dbReference>
<evidence type="ECO:0000256" key="1">
    <source>
        <dbReference type="ARBA" id="ARBA00004604"/>
    </source>
</evidence>
<evidence type="ECO:0000256" key="6">
    <source>
        <dbReference type="ARBA" id="ARBA00023163"/>
    </source>
</evidence>
<comment type="subcellular location">
    <subcellularLocation>
        <location evidence="1">Nucleus</location>
        <location evidence="1">Nucleolus</location>
    </subcellularLocation>
</comment>
<sequence length="450" mass="42702">MAWFCAAETTYRHLPVGALAFSADGSMLAVGVGAVVVLYSVDIGDVAAAAATDAPHRPLSPRGGGGGASADAPPRAPALRPPRLEVVRTCLHPPSAEHVVHVAIAHTAVVAVTAGGVYVWCALSGALWWSARLSLAAATAGPPLRGSDVRARSGGGGGSAGRGGDGDGSGGRGGVASALPPSGVFAADPASDHFALAVDVPGLVGGGGGGGHAVVAVPDAAAAAVAAAIGRADGGASDGGAADSSDDGGGGSGRVAPSDGDSFSATDSSNDVSPQPQRPQAGVAVLVFSALSPVPVAAARLGSGGWARSATFLPGPSPLVAGSSAAAASAAGGSGSRPSPLLLVLNDYETRVLTPHHRPLSARPPSPAAIAAAAGTVRAAAGGDGTDCVRAVLAAVPASVAPRSAGSGAGWLSAAGVAVATAFGSADAGGSVPVRVAADHFFRELLGGGA</sequence>
<evidence type="ECO:0000256" key="3">
    <source>
        <dbReference type="ARBA" id="ARBA00022552"/>
    </source>
</evidence>
<gene>
    <name evidence="9" type="ORF">BU14_0014s0003</name>
</gene>
<evidence type="ECO:0000313" key="9">
    <source>
        <dbReference type="EMBL" id="OSX81450.1"/>
    </source>
</evidence>
<keyword evidence="3" id="KW-0698">rRNA processing</keyword>
<keyword evidence="2" id="KW-0690">Ribosome biogenesis</keyword>
<evidence type="ECO:0000256" key="8">
    <source>
        <dbReference type="SAM" id="MobiDB-lite"/>
    </source>
</evidence>
<name>A0A1X6PKT9_PORUM</name>